<dbReference type="PANTHER" id="PTHR22792:SF48">
    <property type="entry name" value="LA-RELATED PROTEIN 4"/>
    <property type="match status" value="1"/>
</dbReference>
<feature type="domain" description="HTH La-type RNA-binding" evidence="5">
    <location>
        <begin position="130"/>
        <end position="235"/>
    </location>
</feature>
<feature type="non-terminal residue" evidence="6">
    <location>
        <position position="1"/>
    </location>
</feature>
<comment type="caution">
    <text evidence="6">The sequence shown here is derived from an EMBL/GenBank/DDBJ whole genome shotgun (WGS) entry which is preliminary data.</text>
</comment>
<dbReference type="InterPro" id="IPR058699">
    <property type="entry name" value="RRM_LARP4/4B"/>
</dbReference>
<dbReference type="GO" id="GO:0045727">
    <property type="term" value="P:positive regulation of translation"/>
    <property type="evidence" value="ECO:0007669"/>
    <property type="project" value="TreeGrafter"/>
</dbReference>
<protein>
    <submittedName>
        <fullName evidence="6">(spotted green pufferfish) hypothetical protein</fullName>
    </submittedName>
</protein>
<feature type="region of interest" description="Disordered" evidence="4">
    <location>
        <begin position="101"/>
        <end position="135"/>
    </location>
</feature>
<feature type="compositionally biased region" description="Basic residues" evidence="4">
    <location>
        <begin position="470"/>
        <end position="482"/>
    </location>
</feature>
<evidence type="ECO:0000256" key="3">
    <source>
        <dbReference type="PROSITE-ProRule" id="PRU00332"/>
    </source>
</evidence>
<dbReference type="KEGG" id="tng:GSTEN00028144G001"/>
<dbReference type="PROSITE" id="PS50961">
    <property type="entry name" value="HTH_LA"/>
    <property type="match status" value="1"/>
</dbReference>
<dbReference type="PANTHER" id="PTHR22792">
    <property type="entry name" value="LUPUS LA PROTEIN-RELATED"/>
    <property type="match status" value="1"/>
</dbReference>
<evidence type="ECO:0000256" key="2">
    <source>
        <dbReference type="ARBA" id="ARBA00022884"/>
    </source>
</evidence>
<feature type="compositionally biased region" description="Pro residues" evidence="4">
    <location>
        <begin position="648"/>
        <end position="661"/>
    </location>
</feature>
<dbReference type="GO" id="GO:0003730">
    <property type="term" value="F:mRNA 3'-UTR binding"/>
    <property type="evidence" value="ECO:0007669"/>
    <property type="project" value="TreeGrafter"/>
</dbReference>
<dbReference type="Pfam" id="PF26088">
    <property type="entry name" value="RRM_LARP4"/>
    <property type="match status" value="1"/>
</dbReference>
<dbReference type="InterPro" id="IPR036390">
    <property type="entry name" value="WH_DNA-bd_sf"/>
</dbReference>
<dbReference type="SMART" id="SM00715">
    <property type="entry name" value="LA"/>
    <property type="match status" value="1"/>
</dbReference>
<evidence type="ECO:0000256" key="1">
    <source>
        <dbReference type="ARBA" id="ARBA00022553"/>
    </source>
</evidence>
<organism evidence="6">
    <name type="scientific">Tetraodon nigroviridis</name>
    <name type="common">Spotted green pufferfish</name>
    <name type="synonym">Chelonodon nigroviridis</name>
    <dbReference type="NCBI Taxonomy" id="99883"/>
    <lineage>
        <taxon>Eukaryota</taxon>
        <taxon>Metazoa</taxon>
        <taxon>Chordata</taxon>
        <taxon>Craniata</taxon>
        <taxon>Vertebrata</taxon>
        <taxon>Euteleostomi</taxon>
        <taxon>Actinopterygii</taxon>
        <taxon>Neopterygii</taxon>
        <taxon>Teleostei</taxon>
        <taxon>Neoteleostei</taxon>
        <taxon>Acanthomorphata</taxon>
        <taxon>Eupercaria</taxon>
        <taxon>Tetraodontiformes</taxon>
        <taxon>Tetradontoidea</taxon>
        <taxon>Tetraodontidae</taxon>
        <taxon>Tetraodon</taxon>
    </lineage>
</organism>
<dbReference type="InterPro" id="IPR006630">
    <property type="entry name" value="La_HTH"/>
</dbReference>
<dbReference type="AlphaFoldDB" id="Q4RVW4"/>
<reference evidence="6" key="2">
    <citation type="submission" date="2004-02" db="EMBL/GenBank/DDBJ databases">
        <authorList>
            <consortium name="Genoscope"/>
            <consortium name="Whitehead Institute Centre for Genome Research"/>
        </authorList>
    </citation>
    <scope>NUCLEOTIDE SEQUENCE</scope>
</reference>
<dbReference type="OrthoDB" id="10046764at2759"/>
<reference evidence="6" key="1">
    <citation type="journal article" date="2004" name="Nature">
        <title>Genome duplication in the teleost fish Tetraodon nigroviridis reveals the early vertebrate proto-karyotype.</title>
        <authorList>
            <person name="Jaillon O."/>
            <person name="Aury J.-M."/>
            <person name="Brunet F."/>
            <person name="Petit J.-L."/>
            <person name="Stange-Thomann N."/>
            <person name="Mauceli E."/>
            <person name="Bouneau L."/>
            <person name="Fischer C."/>
            <person name="Ozouf-Costaz C."/>
            <person name="Bernot A."/>
            <person name="Nicaud S."/>
            <person name="Jaffe D."/>
            <person name="Fisher S."/>
            <person name="Lutfalla G."/>
            <person name="Dossat C."/>
            <person name="Segurens B."/>
            <person name="Dasilva C."/>
            <person name="Salanoubat M."/>
            <person name="Levy M."/>
            <person name="Boudet N."/>
            <person name="Castellano S."/>
            <person name="Anthouard V."/>
            <person name="Jubin C."/>
            <person name="Castelli V."/>
            <person name="Katinka M."/>
            <person name="Vacherie B."/>
            <person name="Biemont C."/>
            <person name="Skalli Z."/>
            <person name="Cattolico L."/>
            <person name="Poulain J."/>
            <person name="De Berardinis V."/>
            <person name="Cruaud C."/>
            <person name="Duprat S."/>
            <person name="Brottier P."/>
            <person name="Coutanceau J.-P."/>
            <person name="Gouzy J."/>
            <person name="Parra G."/>
            <person name="Lardier G."/>
            <person name="Chapple C."/>
            <person name="McKernan K.J."/>
            <person name="McEwan P."/>
            <person name="Bosak S."/>
            <person name="Kellis M."/>
            <person name="Volff J.-N."/>
            <person name="Guigo R."/>
            <person name="Zody M.C."/>
            <person name="Mesirov J."/>
            <person name="Lindblad-Toh K."/>
            <person name="Birren B."/>
            <person name="Nusbaum C."/>
            <person name="Kahn D."/>
            <person name="Robinson-Rechavi M."/>
            <person name="Laudet V."/>
            <person name="Schachter V."/>
            <person name="Quetier F."/>
            <person name="Saurin W."/>
            <person name="Scarpelli C."/>
            <person name="Wincker P."/>
            <person name="Lander E.S."/>
            <person name="Weissenbach J."/>
            <person name="Roest Crollius H."/>
        </authorList>
    </citation>
    <scope>NUCLEOTIDE SEQUENCE [LARGE SCALE GENOMIC DNA]</scope>
</reference>
<evidence type="ECO:0000256" key="4">
    <source>
        <dbReference type="SAM" id="MobiDB-lite"/>
    </source>
</evidence>
<feature type="compositionally biased region" description="Basic and acidic residues" evidence="4">
    <location>
        <begin position="689"/>
        <end position="714"/>
    </location>
</feature>
<feature type="compositionally biased region" description="Low complexity" evidence="4">
    <location>
        <begin position="594"/>
        <end position="615"/>
    </location>
</feature>
<dbReference type="GO" id="GO:0005829">
    <property type="term" value="C:cytosol"/>
    <property type="evidence" value="ECO:0007669"/>
    <property type="project" value="TreeGrafter"/>
</dbReference>
<dbReference type="GO" id="GO:0010494">
    <property type="term" value="C:cytoplasmic stress granule"/>
    <property type="evidence" value="ECO:0007669"/>
    <property type="project" value="TreeGrafter"/>
</dbReference>
<dbReference type="Pfam" id="PF05383">
    <property type="entry name" value="La"/>
    <property type="match status" value="1"/>
</dbReference>
<accession>Q4RVW4</accession>
<sequence>VKVTSKGAGLNPNAKVWQEMPVASREVVTNSPHWPPSDIGEGEYRRRPSNTTGCRLLRSNFVTLERFPGYSEASSAGCKQFSVGLTAPDDSGSTATAQVAVNGMDPPDSGFPPAEANAESPADSKAEEQPVSSESLRESLRKELEFYFSRENLSKDLYLMSQMDSDQFVPIWTIASMEGIKVLTTDMDLILDVLRFCMCVCVGLFTCGPPSASPMVQVDEKGEKVRPNHKRCIIILREVPETTPVEAYKYLREEVKTFQGKPILVSSPSSSFFLFCVFFPSLFHSFPPPQARIKAINTFFAKNGYRSLDSSLYSQQSQSQSQYSSPLYMQHLYPQQQYQVYGIVPPTWTPSPTPYFETPLAPFPNSSFVNGFGSAGHYKSGSGALSLSRPFNRSRNHIKPQVRSGEVAVASVTTVPLESLSGLRSPQPATPVPPTNASAALVQTADLGSAFPHLSSSLLDPGDDGSLSGRGRRTAASRGTRRRREEERAARPAPLAEIKVSPPKFDLAATNFPPLPGCVVSTQGEPVLETRMSDVVRGLYKDKVSCRAWNRLPVTVDVDPPRSCLVPSQEKRLARPEAPAPKAAPRTVGPVGGSPAPSTQPSSRPQAAPSSTPAPASTPAPPTATLPNPGQEPRKLSYAEVCQRPPKDPPPATPAPAPSGPSGPSSGQPLRELRVNKPEEPSSSSGPADKQEKGHDKEGGWELKESRPARERDSQGYYRSNGPRSSGALKFRDQRRQPQVRRSSPQGGHRHAGKEQNIPPVSPK</sequence>
<feature type="region of interest" description="Disordered" evidence="4">
    <location>
        <begin position="557"/>
        <end position="764"/>
    </location>
</feature>
<feature type="region of interest" description="Disordered" evidence="4">
    <location>
        <begin position="453"/>
        <end position="492"/>
    </location>
</feature>
<evidence type="ECO:0000313" key="6">
    <source>
        <dbReference type="EMBL" id="CAG07468.1"/>
    </source>
</evidence>
<name>Q4RVW4_TETNG</name>
<gene>
    <name evidence="6" type="ORF">GSTENG00028144001</name>
</gene>
<dbReference type="Gene3D" id="1.10.10.10">
    <property type="entry name" value="Winged helix-like DNA-binding domain superfamily/Winged helix DNA-binding domain"/>
    <property type="match status" value="1"/>
</dbReference>
<proteinExistence type="predicted"/>
<feature type="region of interest" description="Disordered" evidence="4">
    <location>
        <begin position="27"/>
        <end position="50"/>
    </location>
</feature>
<feature type="compositionally biased region" description="Basic and acidic residues" evidence="4">
    <location>
        <begin position="671"/>
        <end position="680"/>
    </location>
</feature>
<dbReference type="InterPro" id="IPR036388">
    <property type="entry name" value="WH-like_DNA-bd_sf"/>
</dbReference>
<dbReference type="EMBL" id="CAAE01014991">
    <property type="protein sequence ID" value="CAG07468.1"/>
    <property type="molecule type" value="Genomic_DNA"/>
</dbReference>
<keyword evidence="2 3" id="KW-0694">RNA-binding</keyword>
<feature type="compositionally biased region" description="Low complexity" evidence="4">
    <location>
        <begin position="454"/>
        <end position="469"/>
    </location>
</feature>
<dbReference type="SUPFAM" id="SSF46785">
    <property type="entry name" value="Winged helix' DNA-binding domain"/>
    <property type="match status" value="1"/>
</dbReference>
<dbReference type="InterPro" id="IPR045180">
    <property type="entry name" value="La_dom_prot"/>
</dbReference>
<keyword evidence="1" id="KW-0597">Phosphoprotein</keyword>
<feature type="compositionally biased region" description="Low complexity" evidence="4">
    <location>
        <begin position="576"/>
        <end position="586"/>
    </location>
</feature>
<feature type="non-terminal residue" evidence="6">
    <location>
        <position position="764"/>
    </location>
</feature>
<evidence type="ECO:0000259" key="5">
    <source>
        <dbReference type="PROSITE" id="PS50961"/>
    </source>
</evidence>